<keyword evidence="4 5" id="KW-0560">Oxidoreductase</keyword>
<dbReference type="PIRSF" id="PIRSF005426">
    <property type="entry name" value="Frp"/>
    <property type="match status" value="1"/>
</dbReference>
<keyword evidence="3 5" id="KW-0288">FMN</keyword>
<proteinExistence type="inferred from homology"/>
<dbReference type="PANTHER" id="PTHR43425:SF2">
    <property type="entry name" value="OXYGEN-INSENSITIVE NADPH NITROREDUCTASE"/>
    <property type="match status" value="1"/>
</dbReference>
<keyword evidence="8" id="KW-1185">Reference proteome</keyword>
<evidence type="ECO:0000313" key="8">
    <source>
        <dbReference type="Proteomes" id="UP001596528"/>
    </source>
</evidence>
<sequence length="246" mass="27416">MNETIELLKRHRSIRKYKPDPVKPEHLREILACAQMASSSSHMQAYSVIGVTDPKVKAQFAEWCGGQAYVASCPLLLVWCADLRRLDRICKAQGADSSADTTENLLVAVVDASLAAQNAAVAAESLGLGIVYIGSLRNRIAEVGRVLELPVHTVPLFGMCVGYPDQAPMKRPRLPVELVYHEERYRDIAPDDPALQRYDAEYSAYMSERTDGRVASSWTEQMRAKLSSPERLHMKEYLNGQGLGRR</sequence>
<dbReference type="PANTHER" id="PTHR43425">
    <property type="entry name" value="OXYGEN-INSENSITIVE NADPH NITROREDUCTASE"/>
    <property type="match status" value="1"/>
</dbReference>
<dbReference type="Pfam" id="PF00881">
    <property type="entry name" value="Nitroreductase"/>
    <property type="match status" value="1"/>
</dbReference>
<gene>
    <name evidence="7" type="primary">nfsA</name>
    <name evidence="7" type="ORF">ACFQWB_05520</name>
</gene>
<name>A0ABW2UZT7_9BACL</name>
<dbReference type="EMBL" id="JBHTGQ010000012">
    <property type="protein sequence ID" value="MFC7749404.1"/>
    <property type="molecule type" value="Genomic_DNA"/>
</dbReference>
<evidence type="ECO:0000259" key="6">
    <source>
        <dbReference type="Pfam" id="PF00881"/>
    </source>
</evidence>
<protein>
    <submittedName>
        <fullName evidence="7">Oxygen-insensitive NADPH nitroreductase</fullName>
    </submittedName>
</protein>
<evidence type="ECO:0000256" key="2">
    <source>
        <dbReference type="ARBA" id="ARBA00022630"/>
    </source>
</evidence>
<evidence type="ECO:0000313" key="7">
    <source>
        <dbReference type="EMBL" id="MFC7749404.1"/>
    </source>
</evidence>
<accession>A0ABW2UZT7</accession>
<keyword evidence="2 5" id="KW-0285">Flavoprotein</keyword>
<dbReference type="Gene3D" id="3.40.109.10">
    <property type="entry name" value="NADH Oxidase"/>
    <property type="match status" value="1"/>
</dbReference>
<evidence type="ECO:0000256" key="4">
    <source>
        <dbReference type="ARBA" id="ARBA00023002"/>
    </source>
</evidence>
<dbReference type="NCBIfam" id="NF008033">
    <property type="entry name" value="PRK10765.1"/>
    <property type="match status" value="1"/>
</dbReference>
<organism evidence="7 8">
    <name type="scientific">Paenibacillus thermoaerophilus</name>
    <dbReference type="NCBI Taxonomy" id="1215385"/>
    <lineage>
        <taxon>Bacteria</taxon>
        <taxon>Bacillati</taxon>
        <taxon>Bacillota</taxon>
        <taxon>Bacilli</taxon>
        <taxon>Bacillales</taxon>
        <taxon>Paenibacillaceae</taxon>
        <taxon>Paenibacillus</taxon>
    </lineage>
</organism>
<comment type="similarity">
    <text evidence="1 5">Belongs to the flavin oxidoreductase frp family.</text>
</comment>
<dbReference type="SUPFAM" id="SSF55469">
    <property type="entry name" value="FMN-dependent nitroreductase-like"/>
    <property type="match status" value="1"/>
</dbReference>
<dbReference type="InterPro" id="IPR029479">
    <property type="entry name" value="Nitroreductase"/>
</dbReference>
<evidence type="ECO:0000256" key="1">
    <source>
        <dbReference type="ARBA" id="ARBA00008366"/>
    </source>
</evidence>
<keyword evidence="5" id="KW-0521">NADP</keyword>
<dbReference type="CDD" id="cd02146">
    <property type="entry name" value="NfsA-like"/>
    <property type="match status" value="1"/>
</dbReference>
<comment type="caution">
    <text evidence="7">The sequence shown here is derived from an EMBL/GenBank/DDBJ whole genome shotgun (WGS) entry which is preliminary data.</text>
</comment>
<dbReference type="InterPro" id="IPR000415">
    <property type="entry name" value="Nitroreductase-like"/>
</dbReference>
<evidence type="ECO:0000256" key="5">
    <source>
        <dbReference type="PIRNR" id="PIRNR005426"/>
    </source>
</evidence>
<dbReference type="RefSeq" id="WP_138790486.1">
    <property type="nucleotide sequence ID" value="NZ_JBHTGQ010000012.1"/>
</dbReference>
<dbReference type="Proteomes" id="UP001596528">
    <property type="component" value="Unassembled WGS sequence"/>
</dbReference>
<dbReference type="InterPro" id="IPR016446">
    <property type="entry name" value="Flavin_OxRdtase_Frp"/>
</dbReference>
<reference evidence="8" key="1">
    <citation type="journal article" date="2019" name="Int. J. Syst. Evol. Microbiol.">
        <title>The Global Catalogue of Microorganisms (GCM) 10K type strain sequencing project: providing services to taxonomists for standard genome sequencing and annotation.</title>
        <authorList>
            <consortium name="The Broad Institute Genomics Platform"/>
            <consortium name="The Broad Institute Genome Sequencing Center for Infectious Disease"/>
            <person name="Wu L."/>
            <person name="Ma J."/>
        </authorList>
    </citation>
    <scope>NUCLEOTIDE SEQUENCE [LARGE SCALE GENOMIC DNA]</scope>
    <source>
        <strain evidence="8">JCM 18657</strain>
    </source>
</reference>
<feature type="domain" description="Nitroreductase" evidence="6">
    <location>
        <begin position="9"/>
        <end position="163"/>
    </location>
</feature>
<evidence type="ECO:0000256" key="3">
    <source>
        <dbReference type="ARBA" id="ARBA00022643"/>
    </source>
</evidence>